<reference evidence="2" key="1">
    <citation type="submission" date="2019-04" db="EMBL/GenBank/DDBJ databases">
        <title>Friends and foes A comparative genomics studyof 23 Aspergillus species from section Flavi.</title>
        <authorList>
            <consortium name="DOE Joint Genome Institute"/>
            <person name="Kjaerbolling I."/>
            <person name="Vesth T."/>
            <person name="Frisvad J.C."/>
            <person name="Nybo J.L."/>
            <person name="Theobald S."/>
            <person name="Kildgaard S."/>
            <person name="Isbrandt T."/>
            <person name="Kuo A."/>
            <person name="Sato A."/>
            <person name="Lyhne E.K."/>
            <person name="Kogle M.E."/>
            <person name="Wiebenga A."/>
            <person name="Kun R.S."/>
            <person name="Lubbers R.J."/>
            <person name="Makela M.R."/>
            <person name="Barry K."/>
            <person name="Chovatia M."/>
            <person name="Clum A."/>
            <person name="Daum C."/>
            <person name="Haridas S."/>
            <person name="He G."/>
            <person name="LaButti K."/>
            <person name="Lipzen A."/>
            <person name="Mondo S."/>
            <person name="Riley R."/>
            <person name="Salamov A."/>
            <person name="Simmons B.A."/>
            <person name="Magnuson J.K."/>
            <person name="Henrissat B."/>
            <person name="Mortensen U.H."/>
            <person name="Larsen T.O."/>
            <person name="Devries R.P."/>
            <person name="Grigoriev I.V."/>
            <person name="Machida M."/>
            <person name="Baker S.E."/>
            <person name="Andersen M.R."/>
        </authorList>
    </citation>
    <scope>NUCLEOTIDE SEQUENCE [LARGE SCALE GENOMIC DNA]</scope>
    <source>
        <strain evidence="2">CBS 553.77</strain>
    </source>
</reference>
<sequence>MTHSNSTMGAEVGPLTSTYLFSATVHLGKALAPIPLLEGGQRIVEPIVGGTIYGPGFNATIDGGVAAPIVVNQDGTTTQIPFIYAYGHASDGSPFYIEETGIGSTATQNTRLIIQVSGKYEGLQKLYILGQPSVNEERTVGQVECWSVPLP</sequence>
<protein>
    <submittedName>
        <fullName evidence="1">Uncharacterized protein</fullName>
    </submittedName>
</protein>
<dbReference type="Pfam" id="PF11578">
    <property type="entry name" value="DUF3237"/>
    <property type="match status" value="1"/>
</dbReference>
<dbReference type="AlphaFoldDB" id="A0A5N6YX58"/>
<organism evidence="1 2">
    <name type="scientific">Aspergillus coremiiformis</name>
    <dbReference type="NCBI Taxonomy" id="138285"/>
    <lineage>
        <taxon>Eukaryota</taxon>
        <taxon>Fungi</taxon>
        <taxon>Dikarya</taxon>
        <taxon>Ascomycota</taxon>
        <taxon>Pezizomycotina</taxon>
        <taxon>Eurotiomycetes</taxon>
        <taxon>Eurotiomycetidae</taxon>
        <taxon>Eurotiales</taxon>
        <taxon>Aspergillaceae</taxon>
        <taxon>Aspergillus</taxon>
        <taxon>Aspergillus subgen. Circumdati</taxon>
    </lineage>
</organism>
<keyword evidence="2" id="KW-1185">Reference proteome</keyword>
<evidence type="ECO:0000313" key="2">
    <source>
        <dbReference type="Proteomes" id="UP000327118"/>
    </source>
</evidence>
<evidence type="ECO:0000313" key="1">
    <source>
        <dbReference type="EMBL" id="KAE8348999.1"/>
    </source>
</evidence>
<dbReference type="Gene3D" id="2.40.160.20">
    <property type="match status" value="1"/>
</dbReference>
<proteinExistence type="predicted"/>
<name>A0A5N6YX58_9EURO</name>
<gene>
    <name evidence="1" type="ORF">BDV28DRAFT_142166</name>
</gene>
<accession>A0A5N6YX58</accession>
<dbReference type="Proteomes" id="UP000327118">
    <property type="component" value="Unassembled WGS sequence"/>
</dbReference>
<dbReference type="OrthoDB" id="5419179at2759"/>
<dbReference type="EMBL" id="ML739361">
    <property type="protein sequence ID" value="KAE8348999.1"/>
    <property type="molecule type" value="Genomic_DNA"/>
</dbReference>